<dbReference type="SUPFAM" id="SSF51735">
    <property type="entry name" value="NAD(P)-binding Rossmann-fold domains"/>
    <property type="match status" value="1"/>
</dbReference>
<evidence type="ECO:0000259" key="7">
    <source>
        <dbReference type="PROSITE" id="PS51186"/>
    </source>
</evidence>
<dbReference type="PROSITE" id="PS51186">
    <property type="entry name" value="GNAT"/>
    <property type="match status" value="1"/>
</dbReference>
<evidence type="ECO:0000256" key="4">
    <source>
        <dbReference type="ARBA" id="ARBA00060888"/>
    </source>
</evidence>
<dbReference type="InterPro" id="IPR016102">
    <property type="entry name" value="Succinyl-CoA_synth-like"/>
</dbReference>
<dbReference type="InterPro" id="IPR036291">
    <property type="entry name" value="NAD(P)-bd_dom_sf"/>
</dbReference>
<keyword evidence="1" id="KW-0436">Ligase</keyword>
<dbReference type="SUPFAM" id="SSF56059">
    <property type="entry name" value="Glutathione synthetase ATP-binding domain-like"/>
    <property type="match status" value="1"/>
</dbReference>
<dbReference type="InterPro" id="IPR003781">
    <property type="entry name" value="CoA-bd"/>
</dbReference>
<dbReference type="InterPro" id="IPR032875">
    <property type="entry name" value="Succ_CoA_lig_flav_dom"/>
</dbReference>
<dbReference type="Gene3D" id="3.30.470.20">
    <property type="entry name" value="ATP-grasp fold, B domain"/>
    <property type="match status" value="1"/>
</dbReference>
<evidence type="ECO:0000313" key="8">
    <source>
        <dbReference type="EMBL" id="AKJ93981.1"/>
    </source>
</evidence>
<reference evidence="8 9" key="1">
    <citation type="submission" date="2015-04" db="EMBL/GenBank/DDBJ databases">
        <title>Complete Sequence for the Genome of the Thioalkalivibrio versutus D301.</title>
        <authorList>
            <person name="Mu T."/>
            <person name="Zhou J."/>
            <person name="Xu X."/>
        </authorList>
    </citation>
    <scope>NUCLEOTIDE SEQUENCE [LARGE SCALE GENOMIC DNA]</scope>
    <source>
        <strain evidence="8 9">D301</strain>
    </source>
</reference>
<dbReference type="Pfam" id="PF13380">
    <property type="entry name" value="CoA_binding_2"/>
    <property type="match status" value="1"/>
</dbReference>
<dbReference type="OrthoDB" id="9807426at2"/>
<dbReference type="EMBL" id="CP011367">
    <property type="protein sequence ID" value="AKJ93981.1"/>
    <property type="molecule type" value="Genomic_DNA"/>
</dbReference>
<gene>
    <name evidence="8" type="ORF">TVD_00745</name>
</gene>
<dbReference type="SUPFAM" id="SSF52210">
    <property type="entry name" value="Succinyl-CoA synthetase domains"/>
    <property type="match status" value="2"/>
</dbReference>
<evidence type="ECO:0000259" key="6">
    <source>
        <dbReference type="PROSITE" id="PS50975"/>
    </source>
</evidence>
<dbReference type="CDD" id="cd04301">
    <property type="entry name" value="NAT_SF"/>
    <property type="match status" value="1"/>
</dbReference>
<feature type="domain" description="N-acetyltransferase" evidence="7">
    <location>
        <begin position="737"/>
        <end position="893"/>
    </location>
</feature>
<sequence>MGTHILDKLFNPRGVAVFGASEREGSVGRTVLANLLAAGFKRTLLPVNPKYAEVQGLRCVPELKPGEHMVDLALIATPARAVPGILRNCGEAGLRGAVILSAGFAEAGREGERLQQECVEIAQRYRMRLIGPNCLGIMRPGIGLNATFSHNQALPGKLGLISSSGALITAVLDWAEPTGIGFSSVASTGDAADVDFGELLDYLAVDPETQGILLYVEGIRHTRRFLSGLRAAARMKPVVVLKSARHAATAQAAATHTGAMMGSDAVFDAALQRAGVVRVERVSQWFSAAQTLASGVRLRGEDLAILTNGGGPGVMAVDRAADLGLNLATLADGTLEALNALLPAHWSHGNPVDILGDATPERYGEALRIVLADPGVHMASVLLTPQAMTDPDACAEAVIEQARKSHKPVLACWMGDPLVARARNRFDAEGIPQFRTPEGAVETFAWLIEHRRNQRMLLQVPGPRSDDQPADIEGARLILQHARSQGRRVLSMRESRAVLAAFHIPCSPSILARDPADAMLAAETLGFPVALKISAPDLTHKSDFGGVRLNLRSVQAVRQQAQEMLDQIHEQFPEVEVEGVSVERMAEVGHVRELLVGISRDPVFGPVIAFGLGGTAVEVIGDQAVALPPLNPSLARRLMAQTRAARTLGTFRGAPPVREGAVEQVLLRVSEMACELPELAALDINPLQAGENGVMAVDARIELADPAHDGRDYAHMAIHPYPGHMARKVTTRDGHELELRPIRPEDAAIEQEFVRSLSEKSRYLRFMRSMDELTPEMLVRFTQIDYDREMAFIAVDRHTGREVQVGVARYTTEPDGESAEFAVVISDAWQGRGVGSLLMEAVIDSARNAGLRELFGEVLRHNGGMLALAQRHGFQREILASDEEIIRVSRRLH</sequence>
<dbReference type="InterPro" id="IPR016181">
    <property type="entry name" value="Acyl_CoA_acyltransferase"/>
</dbReference>
<dbReference type="Gene3D" id="3.40.50.720">
    <property type="entry name" value="NAD(P)-binding Rossmann-like Domain"/>
    <property type="match status" value="1"/>
</dbReference>
<evidence type="ECO:0000313" key="9">
    <source>
        <dbReference type="Proteomes" id="UP000064201"/>
    </source>
</evidence>
<dbReference type="SMART" id="SM00881">
    <property type="entry name" value="CoA_binding"/>
    <property type="match status" value="1"/>
</dbReference>
<dbReference type="KEGG" id="tvr:TVD_00745"/>
<dbReference type="PANTHER" id="PTHR43334">
    <property type="entry name" value="ACETATE--COA LIGASE [ADP-FORMING]"/>
    <property type="match status" value="1"/>
</dbReference>
<dbReference type="FunFam" id="3.30.1490.20:FF:000020">
    <property type="entry name" value="Protein lysine acetyltransferase"/>
    <property type="match status" value="1"/>
</dbReference>
<feature type="domain" description="ATP-grasp" evidence="6">
    <location>
        <begin position="496"/>
        <end position="532"/>
    </location>
</feature>
<dbReference type="GO" id="GO:0005524">
    <property type="term" value="F:ATP binding"/>
    <property type="evidence" value="ECO:0007669"/>
    <property type="project" value="UniProtKB-UniRule"/>
</dbReference>
<accession>A0A0G3G540</accession>
<dbReference type="RefSeq" id="WP_047250545.1">
    <property type="nucleotide sequence ID" value="NZ_CP011367.1"/>
</dbReference>
<keyword evidence="3 5" id="KW-0067">ATP-binding</keyword>
<evidence type="ECO:0000256" key="5">
    <source>
        <dbReference type="PROSITE-ProRule" id="PRU00409"/>
    </source>
</evidence>
<dbReference type="PROSITE" id="PS50975">
    <property type="entry name" value="ATP_GRASP"/>
    <property type="match status" value="1"/>
</dbReference>
<dbReference type="PANTHER" id="PTHR43334:SF1">
    <property type="entry name" value="3-HYDROXYPROPIONATE--COA LIGASE [ADP-FORMING]"/>
    <property type="match status" value="1"/>
</dbReference>
<dbReference type="Gene3D" id="3.40.630.30">
    <property type="match status" value="1"/>
</dbReference>
<dbReference type="Pfam" id="PF13302">
    <property type="entry name" value="Acetyltransf_3"/>
    <property type="match status" value="1"/>
</dbReference>
<keyword evidence="9" id="KW-1185">Reference proteome</keyword>
<dbReference type="Gene3D" id="3.40.50.261">
    <property type="entry name" value="Succinyl-CoA synthetase domains"/>
    <property type="match status" value="2"/>
</dbReference>
<dbReference type="InterPro" id="IPR000182">
    <property type="entry name" value="GNAT_dom"/>
</dbReference>
<dbReference type="PATRIC" id="fig|106634.4.peg.152"/>
<dbReference type="InterPro" id="IPR011761">
    <property type="entry name" value="ATP-grasp"/>
</dbReference>
<evidence type="ECO:0000256" key="2">
    <source>
        <dbReference type="ARBA" id="ARBA00022741"/>
    </source>
</evidence>
<dbReference type="GO" id="GO:0016747">
    <property type="term" value="F:acyltransferase activity, transferring groups other than amino-acyl groups"/>
    <property type="evidence" value="ECO:0007669"/>
    <property type="project" value="InterPro"/>
</dbReference>
<dbReference type="GO" id="GO:0043758">
    <property type="term" value="F:acetate-CoA ligase (ADP-forming) activity"/>
    <property type="evidence" value="ECO:0007669"/>
    <property type="project" value="InterPro"/>
</dbReference>
<dbReference type="SUPFAM" id="SSF55729">
    <property type="entry name" value="Acyl-CoA N-acyltransferases (Nat)"/>
    <property type="match status" value="1"/>
</dbReference>
<organism evidence="8 9">
    <name type="scientific">Thioalkalivibrio versutus</name>
    <dbReference type="NCBI Taxonomy" id="106634"/>
    <lineage>
        <taxon>Bacteria</taxon>
        <taxon>Pseudomonadati</taxon>
        <taxon>Pseudomonadota</taxon>
        <taxon>Gammaproteobacteria</taxon>
        <taxon>Chromatiales</taxon>
        <taxon>Ectothiorhodospiraceae</taxon>
        <taxon>Thioalkalivibrio</taxon>
    </lineage>
</organism>
<dbReference type="Proteomes" id="UP000064201">
    <property type="component" value="Chromosome"/>
</dbReference>
<protein>
    <submittedName>
        <fullName evidence="8">Acetyl-CoA synthetase</fullName>
    </submittedName>
</protein>
<dbReference type="Pfam" id="PF13549">
    <property type="entry name" value="ATP-grasp_5"/>
    <property type="match status" value="1"/>
</dbReference>
<dbReference type="Pfam" id="PF19045">
    <property type="entry name" value="Ligase_CoA_2"/>
    <property type="match status" value="1"/>
</dbReference>
<dbReference type="Gene3D" id="3.30.1490.20">
    <property type="entry name" value="ATP-grasp fold, A domain"/>
    <property type="match status" value="1"/>
</dbReference>
<dbReference type="GO" id="GO:0046872">
    <property type="term" value="F:metal ion binding"/>
    <property type="evidence" value="ECO:0007669"/>
    <property type="project" value="InterPro"/>
</dbReference>
<evidence type="ECO:0000256" key="1">
    <source>
        <dbReference type="ARBA" id="ARBA00022598"/>
    </source>
</evidence>
<dbReference type="AlphaFoldDB" id="A0A0G3G540"/>
<comment type="similarity">
    <text evidence="4">In the N-terminal section; belongs to the acetate CoA ligase alpha subunit family.</text>
</comment>
<dbReference type="Pfam" id="PF13607">
    <property type="entry name" value="Succ_CoA_lig"/>
    <property type="match status" value="1"/>
</dbReference>
<dbReference type="InterPro" id="IPR051538">
    <property type="entry name" value="Acyl-CoA_Synth/Transferase"/>
</dbReference>
<proteinExistence type="inferred from homology"/>
<name>A0A0G3G540_9GAMM</name>
<dbReference type="STRING" id="106634.TVD_00745"/>
<keyword evidence="2 5" id="KW-0547">Nucleotide-binding</keyword>
<dbReference type="InterPro" id="IPR043938">
    <property type="entry name" value="Ligase_CoA_dom"/>
</dbReference>
<evidence type="ECO:0000256" key="3">
    <source>
        <dbReference type="ARBA" id="ARBA00022840"/>
    </source>
</evidence>
<dbReference type="InterPro" id="IPR013815">
    <property type="entry name" value="ATP_grasp_subdomain_1"/>
</dbReference>